<feature type="compositionally biased region" description="Low complexity" evidence="9">
    <location>
        <begin position="106"/>
        <end position="119"/>
    </location>
</feature>
<feature type="region of interest" description="Disordered" evidence="9">
    <location>
        <begin position="306"/>
        <end position="369"/>
    </location>
</feature>
<evidence type="ECO:0000256" key="7">
    <source>
        <dbReference type="PIRSR" id="PIRSR630616-2"/>
    </source>
</evidence>
<dbReference type="Proteomes" id="UP000650467">
    <property type="component" value="Unassembled WGS sequence"/>
</dbReference>
<keyword evidence="3 7" id="KW-0547">Nucleotide-binding</keyword>
<dbReference type="GO" id="GO:0005524">
    <property type="term" value="F:ATP binding"/>
    <property type="evidence" value="ECO:0007669"/>
    <property type="project" value="UniProtKB-KW"/>
</dbReference>
<feature type="compositionally biased region" description="Low complexity" evidence="9">
    <location>
        <begin position="810"/>
        <end position="823"/>
    </location>
</feature>
<evidence type="ECO:0000256" key="3">
    <source>
        <dbReference type="ARBA" id="ARBA00022741"/>
    </source>
</evidence>
<proteinExistence type="predicted"/>
<reference evidence="11" key="1">
    <citation type="journal article" date="2020" name="bioRxiv">
        <title>Comparative genomics of Chlamydomonas.</title>
        <authorList>
            <person name="Craig R.J."/>
            <person name="Hasan A.R."/>
            <person name="Ness R.W."/>
            <person name="Keightley P.D."/>
        </authorList>
    </citation>
    <scope>NUCLEOTIDE SEQUENCE</scope>
    <source>
        <strain evidence="11">SAG 7.73</strain>
    </source>
</reference>
<evidence type="ECO:0000256" key="2">
    <source>
        <dbReference type="ARBA" id="ARBA00022679"/>
    </source>
</evidence>
<dbReference type="AlphaFoldDB" id="A0A835WAB8"/>
<dbReference type="Pfam" id="PF00069">
    <property type="entry name" value="Pkinase"/>
    <property type="match status" value="1"/>
</dbReference>
<keyword evidence="4" id="KW-0418">Kinase</keyword>
<feature type="active site" description="Proton acceptor" evidence="6">
    <location>
        <position position="699"/>
    </location>
</feature>
<evidence type="ECO:0000259" key="10">
    <source>
        <dbReference type="PROSITE" id="PS50011"/>
    </source>
</evidence>
<dbReference type="PANTHER" id="PTHR24350">
    <property type="entry name" value="SERINE/THREONINE-PROTEIN KINASE IAL-RELATED"/>
    <property type="match status" value="1"/>
</dbReference>
<feature type="region of interest" description="Disordered" evidence="9">
    <location>
        <begin position="810"/>
        <end position="833"/>
    </location>
</feature>
<dbReference type="OrthoDB" id="377346at2759"/>
<evidence type="ECO:0000256" key="8">
    <source>
        <dbReference type="PIRSR" id="PIRSR630616-3"/>
    </source>
</evidence>
<gene>
    <name evidence="11" type="ORF">HXX76_002047</name>
</gene>
<feature type="compositionally biased region" description="Low complexity" evidence="9">
    <location>
        <begin position="357"/>
        <end position="369"/>
    </location>
</feature>
<evidence type="ECO:0000256" key="5">
    <source>
        <dbReference type="ARBA" id="ARBA00022840"/>
    </source>
</evidence>
<feature type="region of interest" description="Disordered" evidence="9">
    <location>
        <begin position="1"/>
        <end position="40"/>
    </location>
</feature>
<evidence type="ECO:0000313" key="12">
    <source>
        <dbReference type="Proteomes" id="UP000650467"/>
    </source>
</evidence>
<evidence type="ECO:0000256" key="9">
    <source>
        <dbReference type="SAM" id="MobiDB-lite"/>
    </source>
</evidence>
<keyword evidence="2" id="KW-0808">Transferase</keyword>
<feature type="compositionally biased region" description="Gly residues" evidence="9">
    <location>
        <begin position="66"/>
        <end position="78"/>
    </location>
</feature>
<feature type="compositionally biased region" description="Low complexity" evidence="9">
    <location>
        <begin position="334"/>
        <end position="347"/>
    </location>
</feature>
<evidence type="ECO:0000256" key="6">
    <source>
        <dbReference type="PIRSR" id="PIRSR630616-1"/>
    </source>
</evidence>
<accession>A0A835WAB8</accession>
<dbReference type="InterPro" id="IPR030616">
    <property type="entry name" value="Aur-like"/>
</dbReference>
<keyword evidence="12" id="KW-1185">Reference proteome</keyword>
<comment type="caution">
    <text evidence="11">The sequence shown here is derived from an EMBL/GenBank/DDBJ whole genome shotgun (WGS) entry which is preliminary data.</text>
</comment>
<dbReference type="FunFam" id="1.10.510.10:FF:000813">
    <property type="entry name" value="Aurora-like kinase"/>
    <property type="match status" value="1"/>
</dbReference>
<feature type="cross-link" description="Glycyl lysine isopeptide (Lys-Gly) (interchain with G-Cter in SUMO2)" evidence="8">
    <location>
        <position position="701"/>
    </location>
</feature>
<dbReference type="PROSITE" id="PS00108">
    <property type="entry name" value="PROTEIN_KINASE_ST"/>
    <property type="match status" value="1"/>
</dbReference>
<dbReference type="InterPro" id="IPR011009">
    <property type="entry name" value="Kinase-like_dom_sf"/>
</dbReference>
<dbReference type="SUPFAM" id="SSF56112">
    <property type="entry name" value="Protein kinase-like (PK-like)"/>
    <property type="match status" value="1"/>
</dbReference>
<feature type="compositionally biased region" description="Low complexity" evidence="9">
    <location>
        <begin position="18"/>
        <end position="30"/>
    </location>
</feature>
<dbReference type="GO" id="GO:0004674">
    <property type="term" value="F:protein serine/threonine kinase activity"/>
    <property type="evidence" value="ECO:0007669"/>
    <property type="project" value="UniProtKB-KW"/>
</dbReference>
<keyword evidence="5 7" id="KW-0067">ATP-binding</keyword>
<evidence type="ECO:0000313" key="11">
    <source>
        <dbReference type="EMBL" id="KAG2443699.1"/>
    </source>
</evidence>
<feature type="binding site" evidence="7">
    <location>
        <position position="603"/>
    </location>
    <ligand>
        <name>ATP</name>
        <dbReference type="ChEBI" id="CHEBI:30616"/>
    </ligand>
</feature>
<feature type="region of interest" description="Disordered" evidence="9">
    <location>
        <begin position="59"/>
        <end position="90"/>
    </location>
</feature>
<dbReference type="Gene3D" id="1.10.510.10">
    <property type="entry name" value="Transferase(Phosphotransferase) domain 1"/>
    <property type="match status" value="1"/>
</dbReference>
<dbReference type="SMART" id="SM00220">
    <property type="entry name" value="S_TKc"/>
    <property type="match status" value="1"/>
</dbReference>
<organism evidence="11 12">
    <name type="scientific">Chlamydomonas incerta</name>
    <dbReference type="NCBI Taxonomy" id="51695"/>
    <lineage>
        <taxon>Eukaryota</taxon>
        <taxon>Viridiplantae</taxon>
        <taxon>Chlorophyta</taxon>
        <taxon>core chlorophytes</taxon>
        <taxon>Chlorophyceae</taxon>
        <taxon>CS clade</taxon>
        <taxon>Chlamydomonadales</taxon>
        <taxon>Chlamydomonadaceae</taxon>
        <taxon>Chlamydomonas</taxon>
    </lineage>
</organism>
<evidence type="ECO:0000256" key="1">
    <source>
        <dbReference type="ARBA" id="ARBA00022527"/>
    </source>
</evidence>
<dbReference type="EMBL" id="JAEHOC010000003">
    <property type="protein sequence ID" value="KAG2443699.1"/>
    <property type="molecule type" value="Genomic_DNA"/>
</dbReference>
<feature type="region of interest" description="Disordered" evidence="9">
    <location>
        <begin position="106"/>
        <end position="201"/>
    </location>
</feature>
<dbReference type="InterPro" id="IPR000719">
    <property type="entry name" value="Prot_kinase_dom"/>
</dbReference>
<keyword evidence="1" id="KW-0723">Serine/threonine-protein kinase</keyword>
<feature type="binding site" evidence="7">
    <location>
        <position position="717"/>
    </location>
    <ligand>
        <name>ATP</name>
        <dbReference type="ChEBI" id="CHEBI:30616"/>
    </ligand>
</feature>
<feature type="domain" description="Protein kinase" evidence="10">
    <location>
        <begin position="574"/>
        <end position="865"/>
    </location>
</feature>
<sequence length="874" mass="87486">MSSAAVFPVPHAEGSNHAQQQLQQPAAVAAEDGSVHYKQPHEQQACALLWSDSSVVELRAPPSADAGGGGGRPPGAAGGHSSTPHGRVNRVGSSIASYSYSAASTATVGSSGASGNAAAPGVMAPPSPTAAAAAGYPSQPPPSAVQLAPSPTAALRVAAASPRKPVARKPSRLSLWSSGQQQQQPKLCVQSPPPRAPNSNKEPIVDVAIVAAEAWPESPSPSASTRLLLPSAPFPTSGGGGGGTATAVAVASAVAAAASTAPAAFVVPEETEAGRGAATLTALSSEGGTTVTSFVAEVADGVFQAGPAAPVPDGDNDARSAAAAAAGGGGGGAAAAAGGSSSSVVPSSQPPTPLPAPQQAGSGPAGAANADAVTVAAAAAVTAEPAAVAASNGSSSTATATASCAAATAADPSNGSQQQLDRPSSSDMCLVCPAAAGAPAAPAATSGQQQQLSCQPVAAPAAAPAAQQQPGQQQPQPQRLTLTIAAAAVSSSASIDAGAAATPLAAAPTAGAAAAAVSASSKRRSGGGAACYGVLLPPRPLPPSGVLHLSKAAPAAMLQPVLRAASGDWGLSNFEVVRNIYDGYASSVYKAECLHSGEEVVLKVYKLRGQSAFLRYQMLRELDIHSRLQAHAALVPLYGAFRDGDVLVMVQEYMRGGSLARVRKELGGRMSEFQVLHLVLYPLLTALAHLHAHGIVHRDIKPANLLFSSDWQLKLCDFGVSICLHEERAVTRTGSKDYMAPEVVECPLKGRPEDNKDSPQLGYTPAVDVWSLGVLMYELLVGFVPFPCGPPRACRAGCATAAAGAAATAAGETESDGSSGSSEPADELRFPTSVSEPARAFVRACLRLHPGDRPTVRQLRQHEWVTKALEDVTA</sequence>
<evidence type="ECO:0000256" key="4">
    <source>
        <dbReference type="ARBA" id="ARBA00022777"/>
    </source>
</evidence>
<dbReference type="InterPro" id="IPR008271">
    <property type="entry name" value="Ser/Thr_kinase_AS"/>
</dbReference>
<protein>
    <recommendedName>
        <fullName evidence="10">Protein kinase domain-containing protein</fullName>
    </recommendedName>
</protein>
<name>A0A835WAB8_CHLIN</name>
<dbReference type="PROSITE" id="PS50011">
    <property type="entry name" value="PROTEIN_KINASE_DOM"/>
    <property type="match status" value="1"/>
</dbReference>